<dbReference type="InterPro" id="IPR036028">
    <property type="entry name" value="SH3-like_dom_sf"/>
</dbReference>
<comment type="subcellular location">
    <subcellularLocation>
        <location evidence="1">Endoplasmic reticulum membrane</location>
        <topology evidence="1">Single-pass membrane protein</topology>
    </subcellularLocation>
</comment>
<dbReference type="SMART" id="SM00326">
    <property type="entry name" value="SH3"/>
    <property type="match status" value="1"/>
</dbReference>
<dbReference type="Pfam" id="PF07653">
    <property type="entry name" value="SH3_2"/>
    <property type="match status" value="1"/>
</dbReference>
<dbReference type="SUPFAM" id="SSF50044">
    <property type="entry name" value="SH3-domain"/>
    <property type="match status" value="1"/>
</dbReference>
<dbReference type="GO" id="GO:0005789">
    <property type="term" value="C:endoplasmic reticulum membrane"/>
    <property type="evidence" value="ECO:0007669"/>
    <property type="project" value="UniProtKB-SubCell"/>
</dbReference>
<keyword evidence="24" id="KW-1185">Reference proteome</keyword>
<feature type="compositionally biased region" description="Pro residues" evidence="20">
    <location>
        <begin position="2094"/>
        <end position="2119"/>
    </location>
</feature>
<dbReference type="InterPro" id="IPR001452">
    <property type="entry name" value="SH3_domain"/>
</dbReference>
<feature type="compositionally biased region" description="Acidic residues" evidence="20">
    <location>
        <begin position="1014"/>
        <end position="1044"/>
    </location>
</feature>
<dbReference type="GO" id="GO:0048731">
    <property type="term" value="P:system development"/>
    <property type="evidence" value="ECO:0007669"/>
    <property type="project" value="UniProtKB-ARBA"/>
</dbReference>
<dbReference type="GO" id="GO:0035459">
    <property type="term" value="P:vesicle cargo loading"/>
    <property type="evidence" value="ECO:0007669"/>
    <property type="project" value="TreeGrafter"/>
</dbReference>
<evidence type="ECO:0000256" key="9">
    <source>
        <dbReference type="ARBA" id="ARBA00022824"/>
    </source>
</evidence>
<proteinExistence type="inferred from homology"/>
<keyword evidence="4" id="KW-0488">Methylation</keyword>
<evidence type="ECO:0000256" key="16">
    <source>
        <dbReference type="ARBA" id="ARBA00061139"/>
    </source>
</evidence>
<dbReference type="Proteomes" id="UP000694620">
    <property type="component" value="Chromosome 15"/>
</dbReference>
<feature type="compositionally biased region" description="Pro residues" evidence="20">
    <location>
        <begin position="2144"/>
        <end position="2156"/>
    </location>
</feature>
<feature type="compositionally biased region" description="Basic and acidic residues" evidence="20">
    <location>
        <begin position="718"/>
        <end position="745"/>
    </location>
</feature>
<feature type="compositionally biased region" description="Basic and acidic residues" evidence="20">
    <location>
        <begin position="1064"/>
        <end position="1074"/>
    </location>
</feature>
<dbReference type="GO" id="GO:0006888">
    <property type="term" value="P:endoplasmic reticulum to Golgi vesicle-mediated transport"/>
    <property type="evidence" value="ECO:0007669"/>
    <property type="project" value="TreeGrafter"/>
</dbReference>
<feature type="compositionally biased region" description="Basic and acidic residues" evidence="20">
    <location>
        <begin position="694"/>
        <end position="707"/>
    </location>
</feature>
<dbReference type="PROSITE" id="PS50002">
    <property type="entry name" value="SH3"/>
    <property type="match status" value="1"/>
</dbReference>
<feature type="compositionally biased region" description="Acidic residues" evidence="20">
    <location>
        <begin position="949"/>
        <end position="964"/>
    </location>
</feature>
<keyword evidence="6" id="KW-0597">Phosphoprotein</keyword>
<comment type="similarity">
    <text evidence="16">Belongs to the MIA/OTOR family. Tango1 subfamily.</text>
</comment>
<evidence type="ECO:0000256" key="14">
    <source>
        <dbReference type="ARBA" id="ARBA00023136"/>
    </source>
</evidence>
<reference evidence="23" key="3">
    <citation type="submission" date="2025-09" db="UniProtKB">
        <authorList>
            <consortium name="Ensembl"/>
        </authorList>
    </citation>
    <scope>IDENTIFICATION</scope>
</reference>
<keyword evidence="8 21" id="KW-0732">Signal</keyword>
<evidence type="ECO:0000313" key="24">
    <source>
        <dbReference type="Proteomes" id="UP000694620"/>
    </source>
</evidence>
<feature type="compositionally biased region" description="Acidic residues" evidence="20">
    <location>
        <begin position="1088"/>
        <end position="1097"/>
    </location>
</feature>
<evidence type="ECO:0000256" key="6">
    <source>
        <dbReference type="ARBA" id="ARBA00022553"/>
    </source>
</evidence>
<evidence type="ECO:0000256" key="5">
    <source>
        <dbReference type="ARBA" id="ARBA00022483"/>
    </source>
</evidence>
<feature type="compositionally biased region" description="Basic and acidic residues" evidence="20">
    <location>
        <begin position="473"/>
        <end position="538"/>
    </location>
</feature>
<keyword evidence="13 19" id="KW-0175">Coiled coil</keyword>
<feature type="compositionally biased region" description="Acidic residues" evidence="20">
    <location>
        <begin position="708"/>
        <end position="717"/>
    </location>
</feature>
<keyword evidence="9" id="KW-0256">Endoplasmic reticulum</keyword>
<evidence type="ECO:0000256" key="3">
    <source>
        <dbReference type="ARBA" id="ARBA00022448"/>
    </source>
</evidence>
<reference evidence="23" key="2">
    <citation type="submission" date="2025-08" db="UniProtKB">
        <authorList>
            <consortium name="Ensembl"/>
        </authorList>
    </citation>
    <scope>IDENTIFICATION</scope>
</reference>
<feature type="coiled-coil region" evidence="19">
    <location>
        <begin position="1445"/>
        <end position="1664"/>
    </location>
</feature>
<keyword evidence="14" id="KW-0472">Membrane</keyword>
<dbReference type="GeneTree" id="ENSGT00950000182767"/>
<dbReference type="Gene3D" id="2.30.30.40">
    <property type="entry name" value="SH3 Domains"/>
    <property type="match status" value="1"/>
</dbReference>
<evidence type="ECO:0000256" key="10">
    <source>
        <dbReference type="ARBA" id="ARBA00022892"/>
    </source>
</evidence>
<keyword evidence="10" id="KW-0931">ER-Golgi transport</keyword>
<feature type="compositionally biased region" description="Acidic residues" evidence="20">
    <location>
        <begin position="982"/>
        <end position="1005"/>
    </location>
</feature>
<evidence type="ECO:0000256" key="19">
    <source>
        <dbReference type="SAM" id="Coils"/>
    </source>
</evidence>
<feature type="region of interest" description="Disordered" evidence="20">
    <location>
        <begin position="149"/>
        <end position="615"/>
    </location>
</feature>
<keyword evidence="15" id="KW-0325">Glycoprotein</keyword>
<evidence type="ECO:0000259" key="22">
    <source>
        <dbReference type="PROSITE" id="PS50002"/>
    </source>
</evidence>
<feature type="coiled-coil region" evidence="19">
    <location>
        <begin position="1210"/>
        <end position="1276"/>
    </location>
</feature>
<feature type="compositionally biased region" description="Polar residues" evidence="20">
    <location>
        <begin position="1965"/>
        <end position="1979"/>
    </location>
</feature>
<evidence type="ECO:0000256" key="8">
    <source>
        <dbReference type="ARBA" id="ARBA00022729"/>
    </source>
</evidence>
<evidence type="ECO:0000256" key="7">
    <source>
        <dbReference type="ARBA" id="ARBA00022692"/>
    </source>
</evidence>
<feature type="compositionally biased region" description="Acidic residues" evidence="20">
    <location>
        <begin position="666"/>
        <end position="676"/>
    </location>
</feature>
<feature type="compositionally biased region" description="Basic and acidic residues" evidence="20">
    <location>
        <begin position="149"/>
        <end position="389"/>
    </location>
</feature>
<feature type="compositionally biased region" description="Basic and acidic residues" evidence="20">
    <location>
        <begin position="397"/>
        <end position="464"/>
    </location>
</feature>
<feature type="region of interest" description="Disordered" evidence="20">
    <location>
        <begin position="651"/>
        <end position="1171"/>
    </location>
</feature>
<evidence type="ECO:0000313" key="23">
    <source>
        <dbReference type="Ensembl" id="ENSECRP00000022845.1"/>
    </source>
</evidence>
<feature type="compositionally biased region" description="Acidic residues" evidence="20">
    <location>
        <begin position="771"/>
        <end position="794"/>
    </location>
</feature>
<feature type="compositionally biased region" description="Basic and acidic residues" evidence="20">
    <location>
        <begin position="844"/>
        <end position="856"/>
    </location>
</feature>
<evidence type="ECO:0000256" key="2">
    <source>
        <dbReference type="ARBA" id="ARBA00022443"/>
    </source>
</evidence>
<feature type="compositionally biased region" description="Polar residues" evidence="20">
    <location>
        <begin position="594"/>
        <end position="609"/>
    </location>
</feature>
<sequence length="2194" mass="248782">MAAPLFYLLIFNGLLHAFTSSKEDVDKTFSDLKRCTDEECSLLMCRGKATQDFTGPDCRFLEFKKGETIYVYYKLAGRRTDLWAGSVGSRFGYFPKDLLEINHIYTEKELEIPTEDTDFVCSDGGQDHFDSYDVDKLLESVNLKDKSEVVESEIHDSVKEVKNENDDNRSKEENLLHGEKEETRVHENDQNENDDKKSKEENLLVSKKEETNVHKKDESENDEKQNKEEELAVSEKEDPGVQGKDKNDEKQNKDQELADSEKVETAVHEKDKNEIDEKYNKEELPESEKVEAEVHKKDKNENDEKHDTEELPDSEKVEAEVHEKDKNENYENINKEELPDSEKVEAEVHEKDKNEKHDTEELPDSEKVEAEVHEKDKNENDDKQNKEELPVSENVEAEVHEKDKNEKHDTEELPDSEKVEAEVHEKDKNEKHDTEELPDSEKVEAEVHKKVKNENDDKQNKEELPDSENVETAVHEKDKNENGVKQNKEEELQVNEKVDSEVHVKDKNENDEKQTKEERQPVSEKGERTVHKTNKDQNENLELDNEEKVLEDSNVSETSEDEKATDVELSTSSNKENKTESSESSGEPQRDSEASVSNGNENINDATLSQKEDLTKTVDGAELKEAEIKTLQEKTNNTVRLKLAFTFDAVVSNDENTRKVTPLYEGADEEENELEATTEGLVEPSEVIPLLPYSKDKEEPERESKDEEPADGLENDEEQTKQDQSHKLDKHAEKHENTNSPEKAKSMWTTLGDTVFAIVSGGETTRKVSTIDEDDEYDDEEEEEEEDEEEEEKNEEPKKDILYFLDSDSSNAKEEVDLASQDFEETVNVSINHGHQQSENIENTDGRHELDPKSKSDVSMNKTSEVKEHQQNKEDEPAPLTEDASDKLKNTEANTSGSHLVSEGGEQPKNIVDSDGENEEIHSEEDPEVEAIPSSTNHTKNEMANTEVEGSENGEDEKTEDESSPSENQSTESKTQKTKDKEDEELSSEERDDDFTNELAQESEENTTNKDVDEEKEETQEEHETLFSDEETDLEEETLLDDENAAAAAADVDNKGAENNGEMSDNRDLDIDTHDLDDDQNSTKTTVEEDDEQDLGDELTKSLPLQEKEMKVKAEDDEGKDEADKRTESTEEEEEEGGINIKDADENSSLDETANATTSSKAPNEEHSDLNYSESVRELTILKTHFGEKQLQLFYKYLDVHGVFKVEAMFHDLEEELKLARQTSRNTEEIEKSLDDILESSEVSILDQIEKMLDERETKKEELQQMDKDMADAEASMLEDFQELAFQLRQKYSAASDSTPLAPGVHHHESITDVKSRIPDSGLETEKDENKEFEMNVVDENNEALNSSPVTESPAVLAENDQNDDTTQSWTSTLIDILRAIKKYTVRYFEMLVNALPEDWQPGPTCYGLPWEPVLTTVLVGFISFMIFFWRTVLAVKSRLYQVTEKQLGEKIKQLIDEKQEVLSKISELKEKIKNCEQQIADSEKTKSSASVENEELKETFKELQKINNQMKEKIKTLQISLEEEKNNNLFQEEKISETKAHIDKLQKTIHSTTAELSKAKTRAKEAKHKEETVMAELDVLVQENNKLKQKKNKQLENIKGWEERYKELSEQIKGFQKTQKELEEKLAHKNNEVEVLSDCITELRQLEAEATCETASLQKVNSNGEITEKKNDVIKNKIKQMMDVSRIKTKLTIVEEERERYMSRLLMEEKSRHALEELIKKLEHDHSSLTIEKNRLENDFRTIQQKLEIMNELYQQKENALQQKLSQEEFERRAKEQKLSEVDGKALQAEEQLKIYKMRIQEIEEELQKTERSYKNQIAVHEKKAHENWLNARTAERALVEEKRETSNLRQKLVEVNDKLAALQRPGLIKPTPGRPDRQIPPLRRGTLSHDESFGPSPVCDGGPSPPPMIEGPGRPPSAPVARREPFVLLENQSFVRRPPSENIGRYPGSAEFPSRADAGVSTHPLNASGPRTSSPNAPQEGSQSSSVDSQDLSSSPSDELQQVNSKGQGPPSFPGTPISSPSSGMGLPVRGYAPPPPTGPFPHLNGPIPQMLIGPPNGVPPVPGARFGSLPPTKGPFGPNPYGPALPHNVRVPPPLLRDYPPGPLPPPPAPPLPPFGPRDFVPSLKEHPSGFTPTYAARDLPFPPKGMAPPYIPAPAQVGPRDFQPGPLPQLHGIPGPTAIVQQMEPKDSSA</sequence>
<dbReference type="Ensembl" id="ENSECRT00000023339.1">
    <property type="protein sequence ID" value="ENSECRP00000022845.1"/>
    <property type="gene ID" value="ENSECRG00000015469.1"/>
</dbReference>
<dbReference type="PANTHER" id="PTHR23158:SF54">
    <property type="entry name" value="TRANSPORT AND GOLGI ORGANIZATION PROTEIN 1 HOMOLOG"/>
    <property type="match status" value="1"/>
</dbReference>
<feature type="compositionally biased region" description="Polar residues" evidence="20">
    <location>
        <begin position="827"/>
        <end position="843"/>
    </location>
</feature>
<evidence type="ECO:0000256" key="20">
    <source>
        <dbReference type="SAM" id="MobiDB-lite"/>
    </source>
</evidence>
<protein>
    <recommendedName>
        <fullName evidence="17">Transport and Golgi organization protein 1 homolog</fullName>
    </recommendedName>
</protein>
<feature type="chain" id="PRO_5034160709" description="Transport and Golgi organization protein 1 homolog" evidence="21">
    <location>
        <begin position="18"/>
        <end position="2194"/>
    </location>
</feature>
<evidence type="ECO:0000256" key="17">
    <source>
        <dbReference type="ARBA" id="ARBA00068894"/>
    </source>
</evidence>
<dbReference type="GO" id="GO:0009306">
    <property type="term" value="P:protein secretion"/>
    <property type="evidence" value="ECO:0007669"/>
    <property type="project" value="TreeGrafter"/>
</dbReference>
<keyword evidence="12" id="KW-1133">Transmembrane helix</keyword>
<keyword evidence="7" id="KW-0812">Transmembrane</keyword>
<reference evidence="23" key="1">
    <citation type="submission" date="2021-06" db="EMBL/GenBank/DDBJ databases">
        <authorList>
            <consortium name="Wellcome Sanger Institute Data Sharing"/>
        </authorList>
    </citation>
    <scope>NUCLEOTIDE SEQUENCE [LARGE SCALE GENOMIC DNA]</scope>
</reference>
<feature type="coiled-coil region" evidence="19">
    <location>
        <begin position="1706"/>
        <end position="1860"/>
    </location>
</feature>
<dbReference type="CDD" id="cd11893">
    <property type="entry name" value="SH3_MIA3"/>
    <property type="match status" value="1"/>
</dbReference>
<feature type="compositionally biased region" description="Basic and acidic residues" evidence="20">
    <location>
        <begin position="864"/>
        <end position="876"/>
    </location>
</feature>
<dbReference type="GO" id="GO:0006887">
    <property type="term" value="P:exocytosis"/>
    <property type="evidence" value="ECO:0007669"/>
    <property type="project" value="UniProtKB-KW"/>
</dbReference>
<evidence type="ECO:0000256" key="18">
    <source>
        <dbReference type="PROSITE-ProRule" id="PRU00192"/>
    </source>
</evidence>
<keyword evidence="11" id="KW-0653">Protein transport</keyword>
<dbReference type="InterPro" id="IPR051500">
    <property type="entry name" value="cTAGE_MIA/OTOR"/>
</dbReference>
<keyword evidence="5" id="KW-0268">Exocytosis</keyword>
<evidence type="ECO:0000256" key="11">
    <source>
        <dbReference type="ARBA" id="ARBA00022927"/>
    </source>
</evidence>
<feature type="compositionally biased region" description="Pro residues" evidence="20">
    <location>
        <begin position="1905"/>
        <end position="1920"/>
    </location>
</feature>
<evidence type="ECO:0000256" key="13">
    <source>
        <dbReference type="ARBA" id="ARBA00023054"/>
    </source>
</evidence>
<evidence type="ECO:0000256" key="4">
    <source>
        <dbReference type="ARBA" id="ARBA00022481"/>
    </source>
</evidence>
<keyword evidence="2 18" id="KW-0728">SH3 domain</keyword>
<name>A0A8C4T1N1_ERPCA</name>
<keyword evidence="3" id="KW-0813">Transport</keyword>
<evidence type="ECO:0000256" key="1">
    <source>
        <dbReference type="ARBA" id="ARBA00004389"/>
    </source>
</evidence>
<dbReference type="PANTHER" id="PTHR23158">
    <property type="entry name" value="MELANOMA INHIBITORY ACTIVITY-RELATED"/>
    <property type="match status" value="1"/>
</dbReference>
<feature type="signal peptide" evidence="21">
    <location>
        <begin position="1"/>
        <end position="17"/>
    </location>
</feature>
<evidence type="ECO:0000256" key="15">
    <source>
        <dbReference type="ARBA" id="ARBA00023180"/>
    </source>
</evidence>
<feature type="compositionally biased region" description="Polar residues" evidence="20">
    <location>
        <begin position="933"/>
        <end position="944"/>
    </location>
</feature>
<feature type="compositionally biased region" description="Polar residues" evidence="20">
    <location>
        <begin position="1150"/>
        <end position="1162"/>
    </location>
</feature>
<feature type="compositionally biased region" description="Low complexity" evidence="20">
    <location>
        <begin position="1980"/>
        <end position="2004"/>
    </location>
</feature>
<organism evidence="23 24">
    <name type="scientific">Erpetoichthys calabaricus</name>
    <name type="common">Rope fish</name>
    <name type="synonym">Calamoichthys calabaricus</name>
    <dbReference type="NCBI Taxonomy" id="27687"/>
    <lineage>
        <taxon>Eukaryota</taxon>
        <taxon>Metazoa</taxon>
        <taxon>Chordata</taxon>
        <taxon>Craniata</taxon>
        <taxon>Vertebrata</taxon>
        <taxon>Euteleostomi</taxon>
        <taxon>Actinopterygii</taxon>
        <taxon>Polypteriformes</taxon>
        <taxon>Polypteridae</taxon>
        <taxon>Erpetoichthys</taxon>
    </lineage>
</organism>
<dbReference type="GO" id="GO:0070971">
    <property type="term" value="C:endoplasmic reticulum exit site"/>
    <property type="evidence" value="ECO:0007669"/>
    <property type="project" value="TreeGrafter"/>
</dbReference>
<accession>A0A8C4T1N1</accession>
<feature type="region of interest" description="Disordered" evidence="20">
    <location>
        <begin position="1867"/>
        <end position="2179"/>
    </location>
</feature>
<dbReference type="FunFam" id="2.30.30.40:FF:000162">
    <property type="entry name" value="MIA SH3 domain ER export factor 3"/>
    <property type="match status" value="1"/>
</dbReference>
<feature type="domain" description="SH3" evidence="22">
    <location>
        <begin position="42"/>
        <end position="104"/>
    </location>
</feature>
<evidence type="ECO:0000256" key="21">
    <source>
        <dbReference type="SAM" id="SignalP"/>
    </source>
</evidence>
<feature type="compositionally biased region" description="Acidic residues" evidence="20">
    <location>
        <begin position="914"/>
        <end position="929"/>
    </location>
</feature>
<evidence type="ECO:0000256" key="12">
    <source>
        <dbReference type="ARBA" id="ARBA00022989"/>
    </source>
</evidence>